<name>A0ABY4D0Y0_9BACT</name>
<dbReference type="Pfam" id="PF08837">
    <property type="entry name" value="DUF1810"/>
    <property type="match status" value="1"/>
</dbReference>
<evidence type="ECO:0000313" key="1">
    <source>
        <dbReference type="EMBL" id="UOG73613.1"/>
    </source>
</evidence>
<dbReference type="InterPro" id="IPR036287">
    <property type="entry name" value="Rv1873-like_sf"/>
</dbReference>
<organism evidence="1 2">
    <name type="scientific">Hymenobacter tibetensis</name>
    <dbReference type="NCBI Taxonomy" id="497967"/>
    <lineage>
        <taxon>Bacteria</taxon>
        <taxon>Pseudomonadati</taxon>
        <taxon>Bacteroidota</taxon>
        <taxon>Cytophagia</taxon>
        <taxon>Cytophagales</taxon>
        <taxon>Hymenobacteraceae</taxon>
        <taxon>Hymenobacter</taxon>
    </lineage>
</organism>
<gene>
    <name evidence="1" type="ORF">MTX78_15950</name>
</gene>
<protein>
    <submittedName>
        <fullName evidence="1">DUF1810 domain-containing protein</fullName>
    </submittedName>
</protein>
<sequence>MQRFIDAQARNYSDALAEIKRGRKQTHWMWYVFPQIQGLGFSETAKFYAIQDEQEAEAFLKHPVLGSRLVDISRALLALASNDPYQILGSPDDMKLQSSMTLFGSLPNADPVFQAVLDKFYSGEKDRKTLQLLGK</sequence>
<accession>A0ABY4D0Y0</accession>
<keyword evidence="2" id="KW-1185">Reference proteome</keyword>
<evidence type="ECO:0000313" key="2">
    <source>
        <dbReference type="Proteomes" id="UP000831113"/>
    </source>
</evidence>
<reference evidence="1 2" key="1">
    <citation type="submission" date="2022-03" db="EMBL/GenBank/DDBJ databases">
        <title>Hymenobactersp. isolated from the air.</title>
        <authorList>
            <person name="Won M."/>
            <person name="Kwon S.-W."/>
        </authorList>
    </citation>
    <scope>NUCLEOTIDE SEQUENCE [LARGE SCALE GENOMIC DNA]</scope>
    <source>
        <strain evidence="1 2">KACC 21982</strain>
    </source>
</reference>
<dbReference type="Gene3D" id="1.25.40.380">
    <property type="entry name" value="Protein of unknown function DUF1810"/>
    <property type="match status" value="1"/>
</dbReference>
<dbReference type="SUPFAM" id="SSF140736">
    <property type="entry name" value="Rv1873-like"/>
    <property type="match status" value="1"/>
</dbReference>
<dbReference type="PIRSF" id="PIRSF008546">
    <property type="entry name" value="UCP008546"/>
    <property type="match status" value="1"/>
</dbReference>
<dbReference type="InterPro" id="IPR014937">
    <property type="entry name" value="DUF1810"/>
</dbReference>
<dbReference type="Proteomes" id="UP000831113">
    <property type="component" value="Chromosome"/>
</dbReference>
<dbReference type="RefSeq" id="WP_243796252.1">
    <property type="nucleotide sequence ID" value="NZ_CP094669.1"/>
</dbReference>
<proteinExistence type="predicted"/>
<dbReference type="EMBL" id="CP094669">
    <property type="protein sequence ID" value="UOG73613.1"/>
    <property type="molecule type" value="Genomic_DNA"/>
</dbReference>